<name>A0A1B9IBQ1_9TREE</name>
<dbReference type="Proteomes" id="UP000094020">
    <property type="component" value="Chromosome 1"/>
</dbReference>
<proteinExistence type="predicted"/>
<keyword evidence="4" id="KW-1185">Reference proteome</keyword>
<feature type="region of interest" description="Disordered" evidence="1">
    <location>
        <begin position="1"/>
        <end position="85"/>
    </location>
</feature>
<evidence type="ECO:0000313" key="2">
    <source>
        <dbReference type="EMBL" id="OCF53019.1"/>
    </source>
</evidence>
<feature type="compositionally biased region" description="Basic and acidic residues" evidence="1">
    <location>
        <begin position="62"/>
        <end position="74"/>
    </location>
</feature>
<sequence length="85" mass="8977">MTNLGDSEDSSYNHGAPTGQEQVFTIPPDSNVSQGGQSSSNPNVNNNYNLSQIVSQGATHAQSKDSNLDHRVGSDDATLSRVSDQ</sequence>
<accession>A0A1B9IBQ1</accession>
<reference evidence="3" key="2">
    <citation type="submission" date="2013-07" db="EMBL/GenBank/DDBJ databases">
        <authorList>
            <consortium name="The Broad Institute Genome Sequencing Platform"/>
            <person name="Cuomo C."/>
            <person name="Litvintseva A."/>
            <person name="Chen Y."/>
            <person name="Heitman J."/>
            <person name="Sun S."/>
            <person name="Springer D."/>
            <person name="Dromer F."/>
            <person name="Young S.K."/>
            <person name="Zeng Q."/>
            <person name="Gargeya S."/>
            <person name="Fitzgerald M."/>
            <person name="Abouelleil A."/>
            <person name="Alvarado L."/>
            <person name="Berlin A.M."/>
            <person name="Chapman S.B."/>
            <person name="Dewar J."/>
            <person name="Goldberg J."/>
            <person name="Griggs A."/>
            <person name="Gujja S."/>
            <person name="Hansen M."/>
            <person name="Howarth C."/>
            <person name="Imamovic A."/>
            <person name="Larimer J."/>
            <person name="McCowan C."/>
            <person name="Murphy C."/>
            <person name="Pearson M."/>
            <person name="Priest M."/>
            <person name="Roberts A."/>
            <person name="Saif S."/>
            <person name="Shea T."/>
            <person name="Sykes S."/>
            <person name="Wortman J."/>
            <person name="Nusbaum C."/>
            <person name="Birren B."/>
        </authorList>
    </citation>
    <scope>NUCLEOTIDE SEQUENCE</scope>
    <source>
        <strain evidence="3">CBS 10737</strain>
    </source>
</reference>
<feature type="compositionally biased region" description="Polar residues" evidence="1">
    <location>
        <begin position="1"/>
        <end position="23"/>
    </location>
</feature>
<evidence type="ECO:0000313" key="3">
    <source>
        <dbReference type="EMBL" id="WWC67099.1"/>
    </source>
</evidence>
<organism evidence="2">
    <name type="scientific">Kwoniella pini CBS 10737</name>
    <dbReference type="NCBI Taxonomy" id="1296096"/>
    <lineage>
        <taxon>Eukaryota</taxon>
        <taxon>Fungi</taxon>
        <taxon>Dikarya</taxon>
        <taxon>Basidiomycota</taxon>
        <taxon>Agaricomycotina</taxon>
        <taxon>Tremellomycetes</taxon>
        <taxon>Tremellales</taxon>
        <taxon>Cryptococcaceae</taxon>
        <taxon>Kwoniella</taxon>
    </lineage>
</organism>
<feature type="compositionally biased region" description="Polar residues" evidence="1">
    <location>
        <begin position="52"/>
        <end position="61"/>
    </location>
</feature>
<protein>
    <submittedName>
        <fullName evidence="2">Uncharacterized protein</fullName>
    </submittedName>
</protein>
<dbReference type="AlphaFoldDB" id="A0A1B9IBQ1"/>
<gene>
    <name evidence="2" type="ORF">I206_00320</name>
    <name evidence="3" type="ORF">I206_101006</name>
</gene>
<reference evidence="3" key="4">
    <citation type="submission" date="2024-02" db="EMBL/GenBank/DDBJ databases">
        <title>Comparative genomics of Cryptococcus and Kwoniella reveals pathogenesis evolution and contrasting modes of karyotype evolution via chromosome fusion or intercentromeric recombination.</title>
        <authorList>
            <person name="Coelho M.A."/>
            <person name="David-Palma M."/>
            <person name="Shea T."/>
            <person name="Bowers K."/>
            <person name="McGinley-Smith S."/>
            <person name="Mohammad A.W."/>
            <person name="Gnirke A."/>
            <person name="Yurkov A.M."/>
            <person name="Nowrousian M."/>
            <person name="Sun S."/>
            <person name="Cuomo C.A."/>
            <person name="Heitman J."/>
        </authorList>
    </citation>
    <scope>NUCLEOTIDE SEQUENCE</scope>
    <source>
        <strain evidence="3">CBS 10737</strain>
    </source>
</reference>
<dbReference type="EMBL" id="CP144519">
    <property type="protein sequence ID" value="WWC67099.1"/>
    <property type="molecule type" value="Genomic_DNA"/>
</dbReference>
<evidence type="ECO:0000313" key="4">
    <source>
        <dbReference type="Proteomes" id="UP000094020"/>
    </source>
</evidence>
<dbReference type="GeneID" id="30168689"/>
<dbReference type="EMBL" id="KI894007">
    <property type="protein sequence ID" value="OCF53019.1"/>
    <property type="molecule type" value="Genomic_DNA"/>
</dbReference>
<evidence type="ECO:0000256" key="1">
    <source>
        <dbReference type="SAM" id="MobiDB-lite"/>
    </source>
</evidence>
<dbReference type="RefSeq" id="XP_019014238.1">
    <property type="nucleotide sequence ID" value="XM_019152100.1"/>
</dbReference>
<dbReference type="KEGG" id="kpin:30168689"/>
<reference evidence="2" key="1">
    <citation type="submission" date="2013-07" db="EMBL/GenBank/DDBJ databases">
        <title>The Genome Sequence of Cryptococcus pinus CBS10737.</title>
        <authorList>
            <consortium name="The Broad Institute Genome Sequencing Platform"/>
            <person name="Cuomo C."/>
            <person name="Litvintseva A."/>
            <person name="Chen Y."/>
            <person name="Heitman J."/>
            <person name="Sun S."/>
            <person name="Springer D."/>
            <person name="Dromer F."/>
            <person name="Young S.K."/>
            <person name="Zeng Q."/>
            <person name="Gargeya S."/>
            <person name="Fitzgerald M."/>
            <person name="Abouelleil A."/>
            <person name="Alvarado L."/>
            <person name="Berlin A.M."/>
            <person name="Chapman S.B."/>
            <person name="Dewar J."/>
            <person name="Goldberg J."/>
            <person name="Griggs A."/>
            <person name="Gujja S."/>
            <person name="Hansen M."/>
            <person name="Howarth C."/>
            <person name="Imamovic A."/>
            <person name="Larimer J."/>
            <person name="McCowan C."/>
            <person name="Murphy C."/>
            <person name="Pearson M."/>
            <person name="Priest M."/>
            <person name="Roberts A."/>
            <person name="Saif S."/>
            <person name="Shea T."/>
            <person name="Sykes S."/>
            <person name="Wortman J."/>
            <person name="Nusbaum C."/>
            <person name="Birren B."/>
        </authorList>
    </citation>
    <scope>NUCLEOTIDE SEQUENCE [LARGE SCALE GENOMIC DNA]</scope>
    <source>
        <strain evidence="2">CBS 10737</strain>
    </source>
</reference>
<reference evidence="2" key="3">
    <citation type="submission" date="2016-07" db="EMBL/GenBank/DDBJ databases">
        <title>Evolution of pathogenesis and genome organization in the Tremellales.</title>
        <authorList>
            <person name="Cuomo C."/>
            <person name="Litvintseva A."/>
            <person name="Heitman J."/>
            <person name="Chen Y."/>
            <person name="Sun S."/>
            <person name="Springer D."/>
            <person name="Dromer F."/>
            <person name="Young S."/>
            <person name="Zeng Q."/>
            <person name="Chapman S."/>
            <person name="Gujja S."/>
            <person name="Saif S."/>
            <person name="Birren B."/>
        </authorList>
    </citation>
    <scope>NUCLEOTIDE SEQUENCE</scope>
    <source>
        <strain evidence="2">CBS 10737</strain>
    </source>
</reference>
<feature type="compositionally biased region" description="Low complexity" evidence="1">
    <location>
        <begin position="30"/>
        <end position="51"/>
    </location>
</feature>